<dbReference type="EMBL" id="JAHXZJ010000001">
    <property type="protein sequence ID" value="KAH0566649.1"/>
    <property type="molecule type" value="Genomic_DNA"/>
</dbReference>
<protein>
    <submittedName>
        <fullName evidence="2">Uncharacterized protein</fullName>
    </submittedName>
</protein>
<accession>A0AAV7J6S4</accession>
<organism evidence="2 3">
    <name type="scientific">Cotesia glomerata</name>
    <name type="common">Lepidopteran parasitic wasp</name>
    <name type="synonym">Apanteles glomeratus</name>
    <dbReference type="NCBI Taxonomy" id="32391"/>
    <lineage>
        <taxon>Eukaryota</taxon>
        <taxon>Metazoa</taxon>
        <taxon>Ecdysozoa</taxon>
        <taxon>Arthropoda</taxon>
        <taxon>Hexapoda</taxon>
        <taxon>Insecta</taxon>
        <taxon>Pterygota</taxon>
        <taxon>Neoptera</taxon>
        <taxon>Endopterygota</taxon>
        <taxon>Hymenoptera</taxon>
        <taxon>Apocrita</taxon>
        <taxon>Ichneumonoidea</taxon>
        <taxon>Braconidae</taxon>
        <taxon>Microgastrinae</taxon>
        <taxon>Cotesia</taxon>
    </lineage>
</organism>
<feature type="transmembrane region" description="Helical" evidence="1">
    <location>
        <begin position="156"/>
        <end position="177"/>
    </location>
</feature>
<keyword evidence="1" id="KW-0812">Transmembrane</keyword>
<comment type="caution">
    <text evidence="2">The sequence shown here is derived from an EMBL/GenBank/DDBJ whole genome shotgun (WGS) entry which is preliminary data.</text>
</comment>
<proteinExistence type="predicted"/>
<dbReference type="Proteomes" id="UP000826195">
    <property type="component" value="Unassembled WGS sequence"/>
</dbReference>
<evidence type="ECO:0000313" key="3">
    <source>
        <dbReference type="Proteomes" id="UP000826195"/>
    </source>
</evidence>
<keyword evidence="1" id="KW-1133">Transmembrane helix</keyword>
<dbReference type="AlphaFoldDB" id="A0AAV7J6S4"/>
<name>A0AAV7J6S4_COTGL</name>
<keyword evidence="1" id="KW-0472">Membrane</keyword>
<sequence length="264" mass="29737">MKKQTASRDLLVRKQRELLVNPLLGSFSLSSASTFISSGLWSLVHNWSRINKILPLLCSISSAHDPAVTVVRHQDNGVPFERHYIGSDGLLRSFPWKFTYTGGRGCEVSAILSPEKAHNVTDNGNSGTKRVVTNEVIPLKSGHGPSKGFRRFTRKMNLRVSLLIWMIVGFIGLSLTAESSLADGKSNYLHICYQHCQQIIIPETLKVYSNQISRRYLHPYLPSIFHTSRIIYSALSVRAKVYTQCDSSRDFLLRLIPMKIIFAC</sequence>
<gene>
    <name evidence="2" type="ORF">KQX54_002882</name>
</gene>
<evidence type="ECO:0000256" key="1">
    <source>
        <dbReference type="SAM" id="Phobius"/>
    </source>
</evidence>
<evidence type="ECO:0000313" key="2">
    <source>
        <dbReference type="EMBL" id="KAH0566649.1"/>
    </source>
</evidence>
<keyword evidence="3" id="KW-1185">Reference proteome</keyword>
<reference evidence="2 3" key="1">
    <citation type="journal article" date="2021" name="J. Hered.">
        <title>A chromosome-level genome assembly of the parasitoid wasp, Cotesia glomerata (Hymenoptera: Braconidae).</title>
        <authorList>
            <person name="Pinto B.J."/>
            <person name="Weis J.J."/>
            <person name="Gamble T."/>
            <person name="Ode P.J."/>
            <person name="Paul R."/>
            <person name="Zaspel J.M."/>
        </authorList>
    </citation>
    <scope>NUCLEOTIDE SEQUENCE [LARGE SCALE GENOMIC DNA]</scope>
    <source>
        <strain evidence="2">CgM1</strain>
    </source>
</reference>